<dbReference type="InterPro" id="IPR005170">
    <property type="entry name" value="Transptr-assoc_dom"/>
</dbReference>
<feature type="transmembrane region" description="Helical" evidence="11">
    <location>
        <begin position="63"/>
        <end position="89"/>
    </location>
</feature>
<evidence type="ECO:0000259" key="13">
    <source>
        <dbReference type="PROSITE" id="PS51846"/>
    </source>
</evidence>
<evidence type="ECO:0000256" key="7">
    <source>
        <dbReference type="ARBA" id="ARBA00023122"/>
    </source>
</evidence>
<dbReference type="Pfam" id="PF00571">
    <property type="entry name" value="CBS"/>
    <property type="match status" value="2"/>
</dbReference>
<evidence type="ECO:0000256" key="6">
    <source>
        <dbReference type="ARBA" id="ARBA00022989"/>
    </source>
</evidence>
<evidence type="ECO:0000256" key="10">
    <source>
        <dbReference type="PROSITE-ProRule" id="PRU01193"/>
    </source>
</evidence>
<dbReference type="Gene3D" id="3.30.465.10">
    <property type="match status" value="1"/>
</dbReference>
<dbReference type="InterPro" id="IPR000644">
    <property type="entry name" value="CBS_dom"/>
</dbReference>
<dbReference type="Proteomes" id="UP001605989">
    <property type="component" value="Unassembled WGS sequence"/>
</dbReference>
<evidence type="ECO:0000256" key="11">
    <source>
        <dbReference type="SAM" id="Phobius"/>
    </source>
</evidence>
<comment type="caution">
    <text evidence="14">The sequence shown here is derived from an EMBL/GenBank/DDBJ whole genome shotgun (WGS) entry which is preliminary data.</text>
</comment>
<evidence type="ECO:0000256" key="9">
    <source>
        <dbReference type="PROSITE-ProRule" id="PRU00703"/>
    </source>
</evidence>
<reference evidence="14 15" key="1">
    <citation type="submission" date="2024-10" db="EMBL/GenBank/DDBJ databases">
        <authorList>
            <person name="Sang B.-I."/>
            <person name="Prabhaharan D."/>
        </authorList>
    </citation>
    <scope>NUCLEOTIDE SEQUENCE [LARGE SCALE GENOMIC DNA]</scope>
    <source>
        <strain evidence="14 15">MH</strain>
    </source>
</reference>
<feature type="transmembrane region" description="Helical" evidence="11">
    <location>
        <begin position="101"/>
        <end position="123"/>
    </location>
</feature>
<evidence type="ECO:0000313" key="14">
    <source>
        <dbReference type="EMBL" id="MFG6271877.1"/>
    </source>
</evidence>
<dbReference type="InterPro" id="IPR016169">
    <property type="entry name" value="FAD-bd_PCMH_sub2"/>
</dbReference>
<keyword evidence="15" id="KW-1185">Reference proteome</keyword>
<dbReference type="CDD" id="cd04590">
    <property type="entry name" value="CBS_pair_CorC_HlyC_assoc"/>
    <property type="match status" value="1"/>
</dbReference>
<dbReference type="EMBL" id="JBIEKR010000001">
    <property type="protein sequence ID" value="MFG6271877.1"/>
    <property type="molecule type" value="Genomic_DNA"/>
</dbReference>
<keyword evidence="6 10" id="KW-1133">Transmembrane helix</keyword>
<keyword evidence="8 10" id="KW-0472">Membrane</keyword>
<evidence type="ECO:0000256" key="1">
    <source>
        <dbReference type="ARBA" id="ARBA00004651"/>
    </source>
</evidence>
<gene>
    <name evidence="14" type="ORF">ACGTZG_01585</name>
</gene>
<dbReference type="PANTHER" id="PTHR43099:SF2">
    <property type="entry name" value="UPF0053 PROTEIN YRKA"/>
    <property type="match status" value="1"/>
</dbReference>
<dbReference type="Pfam" id="PF01595">
    <property type="entry name" value="CNNM"/>
    <property type="match status" value="1"/>
</dbReference>
<dbReference type="InterPro" id="IPR046342">
    <property type="entry name" value="CBS_dom_sf"/>
</dbReference>
<dbReference type="PROSITE" id="PS51846">
    <property type="entry name" value="CNNM"/>
    <property type="match status" value="1"/>
</dbReference>
<keyword evidence="3" id="KW-1003">Cell membrane</keyword>
<sequence>MMEPELGHIAQYLLLLVPSILLSVFCVIGKFAFVQLRRESIEEMVRDGDTKARFLLKLYEKPAIFLGMAQLGMVISGMAAGAVVFYVLYEAFPLLHGWIPLWAVGILYICVILLVCICLWVFGELIPKSIGLQRAEGGLKRVSHFLYSASRLFYPFIIFGNWLGQRLLKNRNLDVTNEIDMAHSEDEIRMLITASHKEGKIDPVESELIGNVFDFADRLAKEIMVPRQEIVCLYVEETMNQHLKTIRQSRHTRYPLCTEDKDHILGLIHIKDFMDLYIHKRSNLRLIKRPILMVPEIMPASQLLQLMRARRTYLATVVDEYGSTVGLIGLEDILEELVGNIRNEHSSEQEEIQPLPNGAYEFDGTVLLEDVEEMLHIPVEEDVDTDTIGGYVFYLLGHTPNVGEEVVIGSYKFSVLEVQGFRIARIKAVPMPPADDTEGEGTDEQKD</sequence>
<dbReference type="Gene3D" id="3.10.580.10">
    <property type="entry name" value="CBS-domain"/>
    <property type="match status" value="1"/>
</dbReference>
<dbReference type="InterPro" id="IPR002550">
    <property type="entry name" value="CNNM"/>
</dbReference>
<evidence type="ECO:0000256" key="3">
    <source>
        <dbReference type="ARBA" id="ARBA00022475"/>
    </source>
</evidence>
<dbReference type="SUPFAM" id="SSF56176">
    <property type="entry name" value="FAD-binding/transporter-associated domain-like"/>
    <property type="match status" value="1"/>
</dbReference>
<dbReference type="SMART" id="SM01091">
    <property type="entry name" value="CorC_HlyC"/>
    <property type="match status" value="1"/>
</dbReference>
<dbReference type="PANTHER" id="PTHR43099">
    <property type="entry name" value="UPF0053 PROTEIN YRKA"/>
    <property type="match status" value="1"/>
</dbReference>
<dbReference type="SUPFAM" id="SSF54631">
    <property type="entry name" value="CBS-domain pair"/>
    <property type="match status" value="1"/>
</dbReference>
<name>A0ABW7DLX4_9FIRM</name>
<keyword evidence="5" id="KW-0677">Repeat</keyword>
<evidence type="ECO:0000256" key="4">
    <source>
        <dbReference type="ARBA" id="ARBA00022692"/>
    </source>
</evidence>
<dbReference type="Pfam" id="PF03471">
    <property type="entry name" value="CorC_HlyC"/>
    <property type="match status" value="1"/>
</dbReference>
<evidence type="ECO:0000256" key="2">
    <source>
        <dbReference type="ARBA" id="ARBA00006337"/>
    </source>
</evidence>
<keyword evidence="7 9" id="KW-0129">CBS domain</keyword>
<dbReference type="RefSeq" id="WP_307788684.1">
    <property type="nucleotide sequence ID" value="NZ_CP011940.1"/>
</dbReference>
<protein>
    <submittedName>
        <fullName evidence="14">Hemolysin family protein</fullName>
    </submittedName>
</protein>
<organism evidence="14 15">
    <name type="scientific">Megasphaera hexanoica</name>
    <dbReference type="NCBI Taxonomy" id="1675036"/>
    <lineage>
        <taxon>Bacteria</taxon>
        <taxon>Bacillati</taxon>
        <taxon>Bacillota</taxon>
        <taxon>Negativicutes</taxon>
        <taxon>Veillonellales</taxon>
        <taxon>Veillonellaceae</taxon>
        <taxon>Megasphaera</taxon>
    </lineage>
</organism>
<comment type="similarity">
    <text evidence="2">Belongs to the UPF0053 family.</text>
</comment>
<feature type="transmembrane region" description="Helical" evidence="11">
    <location>
        <begin position="12"/>
        <end position="34"/>
    </location>
</feature>
<proteinExistence type="inferred from homology"/>
<evidence type="ECO:0000256" key="5">
    <source>
        <dbReference type="ARBA" id="ARBA00022737"/>
    </source>
</evidence>
<keyword evidence="4 10" id="KW-0812">Transmembrane</keyword>
<accession>A0ABW7DLX4</accession>
<dbReference type="InterPro" id="IPR036318">
    <property type="entry name" value="FAD-bd_PCMH-like_sf"/>
</dbReference>
<dbReference type="PROSITE" id="PS51371">
    <property type="entry name" value="CBS"/>
    <property type="match status" value="2"/>
</dbReference>
<evidence type="ECO:0000256" key="8">
    <source>
        <dbReference type="ARBA" id="ARBA00023136"/>
    </source>
</evidence>
<feature type="domain" description="CBS" evidence="12">
    <location>
        <begin position="287"/>
        <end position="347"/>
    </location>
</feature>
<evidence type="ECO:0000259" key="12">
    <source>
        <dbReference type="PROSITE" id="PS51371"/>
    </source>
</evidence>
<dbReference type="InterPro" id="IPR051676">
    <property type="entry name" value="UPF0053_domain"/>
</dbReference>
<feature type="domain" description="CBS" evidence="12">
    <location>
        <begin position="224"/>
        <end position="284"/>
    </location>
</feature>
<feature type="domain" description="CNNM transmembrane" evidence="13">
    <location>
        <begin position="5"/>
        <end position="205"/>
    </location>
</feature>
<comment type="subcellular location">
    <subcellularLocation>
        <location evidence="1">Cell membrane</location>
        <topology evidence="1">Multi-pass membrane protein</topology>
    </subcellularLocation>
</comment>
<dbReference type="InterPro" id="IPR044751">
    <property type="entry name" value="Ion_transp-like_CBS"/>
</dbReference>
<evidence type="ECO:0000313" key="15">
    <source>
        <dbReference type="Proteomes" id="UP001605989"/>
    </source>
</evidence>